<dbReference type="InterPro" id="IPR023198">
    <property type="entry name" value="PGP-like_dom2"/>
</dbReference>
<dbReference type="InterPro" id="IPR036412">
    <property type="entry name" value="HAD-like_sf"/>
</dbReference>
<dbReference type="Gene3D" id="1.10.150.240">
    <property type="entry name" value="Putative phosphatase, domain 2"/>
    <property type="match status" value="1"/>
</dbReference>
<dbReference type="Pfam" id="PF00702">
    <property type="entry name" value="Hydrolase"/>
    <property type="match status" value="1"/>
</dbReference>
<dbReference type="SUPFAM" id="SSF56784">
    <property type="entry name" value="HAD-like"/>
    <property type="match status" value="1"/>
</dbReference>
<dbReference type="PANTHER" id="PTHR43481">
    <property type="entry name" value="FRUCTOSE-1-PHOSPHATE PHOSPHATASE"/>
    <property type="match status" value="1"/>
</dbReference>
<dbReference type="PRINTS" id="PR00413">
    <property type="entry name" value="HADHALOGNASE"/>
</dbReference>
<organism evidence="1 2">
    <name type="scientific">Terriglobus roseus</name>
    <dbReference type="NCBI Taxonomy" id="392734"/>
    <lineage>
        <taxon>Bacteria</taxon>
        <taxon>Pseudomonadati</taxon>
        <taxon>Acidobacteriota</taxon>
        <taxon>Terriglobia</taxon>
        <taxon>Terriglobales</taxon>
        <taxon>Acidobacteriaceae</taxon>
        <taxon>Terriglobus</taxon>
    </lineage>
</organism>
<evidence type="ECO:0000313" key="1">
    <source>
        <dbReference type="EMBL" id="SEB65419.1"/>
    </source>
</evidence>
<proteinExistence type="predicted"/>
<sequence length="209" mass="23211">MQDGKAHELPIVLEAGSFDAILFDCDGTLVESAPAWHLAISNALHPHSEPMPRDWYFERLGLSPADLMDDYETVFGNLNITREEFFHRCTTGYAEAAHALEEVTIVADVARAWHGRVPLVVVSNAQRIAVRGALTATGLLPLFDGIVSIEDVKRGKPEPDIYLKAAEQHGVAAARCVVLEDSHEGLTAARRANMQAVDIREYWTPRWKR</sequence>
<dbReference type="RefSeq" id="WP_074653006.1">
    <property type="nucleotide sequence ID" value="NZ_FNSD01000001.1"/>
</dbReference>
<dbReference type="EMBL" id="FNSD01000001">
    <property type="protein sequence ID" value="SEB65419.1"/>
    <property type="molecule type" value="Genomic_DNA"/>
</dbReference>
<dbReference type="InterPro" id="IPR023214">
    <property type="entry name" value="HAD_sf"/>
</dbReference>
<accession>A0A1H4L3S7</accession>
<dbReference type="InterPro" id="IPR006439">
    <property type="entry name" value="HAD-SF_hydro_IA"/>
</dbReference>
<dbReference type="GO" id="GO:0050308">
    <property type="term" value="F:sugar-phosphatase activity"/>
    <property type="evidence" value="ECO:0007669"/>
    <property type="project" value="TreeGrafter"/>
</dbReference>
<dbReference type="InterPro" id="IPR051806">
    <property type="entry name" value="HAD-like_SPP"/>
</dbReference>
<evidence type="ECO:0000313" key="2">
    <source>
        <dbReference type="Proteomes" id="UP000182409"/>
    </source>
</evidence>
<dbReference type="NCBIfam" id="TIGR01509">
    <property type="entry name" value="HAD-SF-IA-v3"/>
    <property type="match status" value="1"/>
</dbReference>
<dbReference type="OrthoDB" id="9797743at2"/>
<dbReference type="SFLD" id="SFLDS00003">
    <property type="entry name" value="Haloacid_Dehalogenase"/>
    <property type="match status" value="1"/>
</dbReference>
<dbReference type="AlphaFoldDB" id="A0A1H4L3S7"/>
<dbReference type="SFLD" id="SFLDG01129">
    <property type="entry name" value="C1.5:_HAD__Beta-PGM__Phosphata"/>
    <property type="match status" value="1"/>
</dbReference>
<reference evidence="1 2" key="1">
    <citation type="submission" date="2016-10" db="EMBL/GenBank/DDBJ databases">
        <authorList>
            <person name="de Groot N.N."/>
        </authorList>
    </citation>
    <scope>NUCLEOTIDE SEQUENCE [LARGE SCALE GENOMIC DNA]</scope>
    <source>
        <strain evidence="1 2">AB35.6</strain>
    </source>
</reference>
<dbReference type="Proteomes" id="UP000182409">
    <property type="component" value="Unassembled WGS sequence"/>
</dbReference>
<dbReference type="CDD" id="cd07505">
    <property type="entry name" value="HAD_BPGM-like"/>
    <property type="match status" value="1"/>
</dbReference>
<dbReference type="Gene3D" id="3.40.50.1000">
    <property type="entry name" value="HAD superfamily/HAD-like"/>
    <property type="match status" value="1"/>
</dbReference>
<gene>
    <name evidence="1" type="ORF">SAMN05443244_1461</name>
</gene>
<dbReference type="PANTHER" id="PTHR43481:SF4">
    <property type="entry name" value="GLYCEROL-1-PHOSPHATE PHOSPHOHYDROLASE 1-RELATED"/>
    <property type="match status" value="1"/>
</dbReference>
<protein>
    <submittedName>
        <fullName evidence="1">Haloacid dehalogenase superfamily, subfamily IA, variant 3 with third motif having DD or ED</fullName>
    </submittedName>
</protein>
<name>A0A1H4L3S7_9BACT</name>